<feature type="domain" description="PIN" evidence="1">
    <location>
        <begin position="8"/>
        <end position="128"/>
    </location>
</feature>
<name>A0A1F5ZME4_9BACT</name>
<evidence type="ECO:0000259" key="1">
    <source>
        <dbReference type="Pfam" id="PF01850"/>
    </source>
</evidence>
<protein>
    <recommendedName>
        <fullName evidence="1">PIN domain-containing protein</fullName>
    </recommendedName>
</protein>
<dbReference type="InterPro" id="IPR029060">
    <property type="entry name" value="PIN-like_dom_sf"/>
</dbReference>
<proteinExistence type="predicted"/>
<dbReference type="SUPFAM" id="SSF88723">
    <property type="entry name" value="PIN domain-like"/>
    <property type="match status" value="1"/>
</dbReference>
<evidence type="ECO:0000313" key="3">
    <source>
        <dbReference type="Proteomes" id="UP000177416"/>
    </source>
</evidence>
<dbReference type="Gene3D" id="3.40.50.1010">
    <property type="entry name" value="5'-nuclease"/>
    <property type="match status" value="1"/>
</dbReference>
<reference evidence="2 3" key="1">
    <citation type="journal article" date="2016" name="Nat. Commun.">
        <title>Thousands of microbial genomes shed light on interconnected biogeochemical processes in an aquifer system.</title>
        <authorList>
            <person name="Anantharaman K."/>
            <person name="Brown C.T."/>
            <person name="Hug L.A."/>
            <person name="Sharon I."/>
            <person name="Castelle C.J."/>
            <person name="Probst A.J."/>
            <person name="Thomas B.C."/>
            <person name="Singh A."/>
            <person name="Wilkins M.J."/>
            <person name="Karaoz U."/>
            <person name="Brodie E.L."/>
            <person name="Williams K.H."/>
            <person name="Hubbard S.S."/>
            <person name="Banfield J.F."/>
        </authorList>
    </citation>
    <scope>NUCLEOTIDE SEQUENCE [LARGE SCALE GENOMIC DNA]</scope>
</reference>
<sequence length="141" mass="16097">MAVKTLVALDAMVFIYHFDRVDPYFAHTTKLFTKAQQGIYDIVTSLVSLIEVLSPSAYHHAPNIIKEINVYFNEAKYLRVVDVTWDIAQEAARLRREHKYLRTPDAIQLATALVHHADRFITNDTKLKTLSLPGITIQTLS</sequence>
<gene>
    <name evidence="2" type="ORF">A2875_01155</name>
</gene>
<dbReference type="Proteomes" id="UP000177416">
    <property type="component" value="Unassembled WGS sequence"/>
</dbReference>
<organism evidence="2 3">
    <name type="scientific">Candidatus Gottesmanbacteria bacterium RIFCSPHIGHO2_01_FULL_46_14</name>
    <dbReference type="NCBI Taxonomy" id="1798380"/>
    <lineage>
        <taxon>Bacteria</taxon>
        <taxon>Candidatus Gottesmaniibacteriota</taxon>
    </lineage>
</organism>
<dbReference type="AlphaFoldDB" id="A0A1F5ZME4"/>
<evidence type="ECO:0000313" key="2">
    <source>
        <dbReference type="EMBL" id="OGG13591.1"/>
    </source>
</evidence>
<accession>A0A1F5ZME4</accession>
<dbReference type="InterPro" id="IPR002716">
    <property type="entry name" value="PIN_dom"/>
</dbReference>
<dbReference type="Pfam" id="PF01850">
    <property type="entry name" value="PIN"/>
    <property type="match status" value="1"/>
</dbReference>
<dbReference type="EMBL" id="MFJJ01000042">
    <property type="protein sequence ID" value="OGG13591.1"/>
    <property type="molecule type" value="Genomic_DNA"/>
</dbReference>
<comment type="caution">
    <text evidence="2">The sequence shown here is derived from an EMBL/GenBank/DDBJ whole genome shotgun (WGS) entry which is preliminary data.</text>
</comment>